<dbReference type="PRINTS" id="PR00032">
    <property type="entry name" value="HTHARAC"/>
</dbReference>
<dbReference type="Pfam" id="PF02311">
    <property type="entry name" value="AraC_binding"/>
    <property type="match status" value="1"/>
</dbReference>
<evidence type="ECO:0000256" key="1">
    <source>
        <dbReference type="ARBA" id="ARBA00023015"/>
    </source>
</evidence>
<dbReference type="Gene3D" id="2.60.120.280">
    <property type="entry name" value="Regulatory protein AraC"/>
    <property type="match status" value="1"/>
</dbReference>
<dbReference type="OrthoDB" id="2237754at2"/>
<evidence type="ECO:0000256" key="2">
    <source>
        <dbReference type="ARBA" id="ARBA00023125"/>
    </source>
</evidence>
<gene>
    <name evidence="5" type="ORF">FRY98_25760</name>
</gene>
<dbReference type="PANTHER" id="PTHR43280:SF28">
    <property type="entry name" value="HTH-TYPE TRANSCRIPTIONAL ACTIVATOR RHAS"/>
    <property type="match status" value="1"/>
</dbReference>
<dbReference type="InterPro" id="IPR037923">
    <property type="entry name" value="HTH-like"/>
</dbReference>
<keyword evidence="3" id="KW-0804">Transcription</keyword>
<dbReference type="InterPro" id="IPR020449">
    <property type="entry name" value="Tscrpt_reg_AraC-type_HTH"/>
</dbReference>
<protein>
    <submittedName>
        <fullName evidence="5">AraC family transcriptional regulator</fullName>
    </submittedName>
</protein>
<dbReference type="PROSITE" id="PS00041">
    <property type="entry name" value="HTH_ARAC_FAMILY_1"/>
    <property type="match status" value="1"/>
</dbReference>
<keyword evidence="2" id="KW-0238">DNA-binding</keyword>
<dbReference type="RefSeq" id="WP_148457587.1">
    <property type="nucleotide sequence ID" value="NZ_VSDO01000006.1"/>
</dbReference>
<feature type="domain" description="HTH araC/xylS-type" evidence="4">
    <location>
        <begin position="183"/>
        <end position="281"/>
    </location>
</feature>
<organism evidence="5 6">
    <name type="scientific">Paenibacillus faecis</name>
    <dbReference type="NCBI Taxonomy" id="862114"/>
    <lineage>
        <taxon>Bacteria</taxon>
        <taxon>Bacillati</taxon>
        <taxon>Bacillota</taxon>
        <taxon>Bacilli</taxon>
        <taxon>Bacillales</taxon>
        <taxon>Paenibacillaceae</taxon>
        <taxon>Paenibacillus</taxon>
    </lineage>
</organism>
<evidence type="ECO:0000259" key="4">
    <source>
        <dbReference type="PROSITE" id="PS01124"/>
    </source>
</evidence>
<dbReference type="SUPFAM" id="SSF51215">
    <property type="entry name" value="Regulatory protein AraC"/>
    <property type="match status" value="1"/>
</dbReference>
<dbReference type="PROSITE" id="PS01124">
    <property type="entry name" value="HTH_ARAC_FAMILY_2"/>
    <property type="match status" value="1"/>
</dbReference>
<evidence type="ECO:0000313" key="5">
    <source>
        <dbReference type="EMBL" id="TYA10016.1"/>
    </source>
</evidence>
<dbReference type="GO" id="GO:0003700">
    <property type="term" value="F:DNA-binding transcription factor activity"/>
    <property type="evidence" value="ECO:0007669"/>
    <property type="project" value="InterPro"/>
</dbReference>
<dbReference type="Gene3D" id="1.10.10.60">
    <property type="entry name" value="Homeodomain-like"/>
    <property type="match status" value="2"/>
</dbReference>
<reference evidence="5 6" key="1">
    <citation type="submission" date="2019-08" db="EMBL/GenBank/DDBJ databases">
        <title>Genome sequencing of Paenibacillus faecis DSM 23593(T).</title>
        <authorList>
            <person name="Kook J.-K."/>
            <person name="Park S.-N."/>
            <person name="Lim Y.K."/>
        </authorList>
    </citation>
    <scope>NUCLEOTIDE SEQUENCE [LARGE SCALE GENOMIC DNA]</scope>
    <source>
        <strain evidence="5 6">DSM 23593</strain>
    </source>
</reference>
<dbReference type="InterPro" id="IPR003313">
    <property type="entry name" value="AraC-bd"/>
</dbReference>
<dbReference type="InterPro" id="IPR018060">
    <property type="entry name" value="HTH_AraC"/>
</dbReference>
<keyword evidence="6" id="KW-1185">Reference proteome</keyword>
<accession>A0A5D0CJ69</accession>
<keyword evidence="1" id="KW-0805">Transcription regulation</keyword>
<dbReference type="GO" id="GO:0043565">
    <property type="term" value="F:sequence-specific DNA binding"/>
    <property type="evidence" value="ECO:0007669"/>
    <property type="project" value="InterPro"/>
</dbReference>
<dbReference type="Pfam" id="PF12833">
    <property type="entry name" value="HTH_18"/>
    <property type="match status" value="1"/>
</dbReference>
<dbReference type="PANTHER" id="PTHR43280">
    <property type="entry name" value="ARAC-FAMILY TRANSCRIPTIONAL REGULATOR"/>
    <property type="match status" value="1"/>
</dbReference>
<dbReference type="InterPro" id="IPR018062">
    <property type="entry name" value="HTH_AraC-typ_CS"/>
</dbReference>
<evidence type="ECO:0000256" key="3">
    <source>
        <dbReference type="ARBA" id="ARBA00023163"/>
    </source>
</evidence>
<dbReference type="InterPro" id="IPR009057">
    <property type="entry name" value="Homeodomain-like_sf"/>
</dbReference>
<dbReference type="Proteomes" id="UP000325218">
    <property type="component" value="Unassembled WGS sequence"/>
</dbReference>
<dbReference type="SMART" id="SM00342">
    <property type="entry name" value="HTH_ARAC"/>
    <property type="match status" value="1"/>
</dbReference>
<evidence type="ECO:0000313" key="6">
    <source>
        <dbReference type="Proteomes" id="UP000325218"/>
    </source>
</evidence>
<dbReference type="EMBL" id="VSDO01000006">
    <property type="protein sequence ID" value="TYA10016.1"/>
    <property type="molecule type" value="Genomic_DNA"/>
</dbReference>
<comment type="caution">
    <text evidence="5">The sequence shown here is derived from an EMBL/GenBank/DDBJ whole genome shotgun (WGS) entry which is preliminary data.</text>
</comment>
<dbReference type="SUPFAM" id="SSF46689">
    <property type="entry name" value="Homeodomain-like"/>
    <property type="match status" value="2"/>
</dbReference>
<sequence length="293" mass="34121">MMLSPSSFYFRTADEKPFPFATLSSIGWDRKATDKYDFDVFRRADRGHFIFQFTLSGEGRVVLNGKEQQLPAGTGFLVKVPSEARYFYEASAKEPWEFIWMNVKGEDAHRFADRLCGEAGASFKLQPESSPLRLFWSLYREIAVGNLRNHYRISTKVYEWIVAMQANESELEREPERVKPAFLAAEDFIKRHFSESLTLEDIANHAGVSKHYLCRLFQKNLGYSPMEFVRRRRIEQAAAALRVTDQAVHRIAAECGFETQSYFGKVFRDYFGMSPLEYRKQELEYPYKTVIID</sequence>
<proteinExistence type="predicted"/>
<name>A0A5D0CJ69_9BACL</name>
<dbReference type="AlphaFoldDB" id="A0A5D0CJ69"/>